<dbReference type="GeneID" id="113708728"/>
<protein>
    <submittedName>
        <fullName evidence="3 4">Uncharacterized protein</fullName>
    </submittedName>
</protein>
<dbReference type="RefSeq" id="XP_071921242.1">
    <property type="nucleotide sequence ID" value="XM_072065141.1"/>
</dbReference>
<gene>
    <name evidence="3 4" type="primary">LOC113708728</name>
</gene>
<dbReference type="Proteomes" id="UP001652660">
    <property type="component" value="Chromosome 9c"/>
</dbReference>
<keyword evidence="2" id="KW-1185">Reference proteome</keyword>
<feature type="compositionally biased region" description="Acidic residues" evidence="1">
    <location>
        <begin position="155"/>
        <end position="169"/>
    </location>
</feature>
<feature type="region of interest" description="Disordered" evidence="1">
    <location>
        <begin position="145"/>
        <end position="176"/>
    </location>
</feature>
<sequence length="176" mass="19406">MDNGNGVPAANGNGHANGHIAPPRPIFYRALVGEARVRYSPSDRYPRCACRVTFAYPNHVVLALDDERRQLVTGNLDLQAEVDELRQMVSVQGKRVAELEEVIEDEVATSSVVNEELRSTRAQLTRLREEVRSRASDIVADATRLVDEAMGVAQDSEEDPEEDPEEEVPPDSPAAD</sequence>
<accession>A0ABM4VNZ4</accession>
<evidence type="ECO:0000256" key="1">
    <source>
        <dbReference type="SAM" id="MobiDB-lite"/>
    </source>
</evidence>
<evidence type="ECO:0000313" key="4">
    <source>
        <dbReference type="RefSeq" id="XP_071921243.1"/>
    </source>
</evidence>
<organism evidence="2 3">
    <name type="scientific">Coffea arabica</name>
    <name type="common">Arabian coffee</name>
    <dbReference type="NCBI Taxonomy" id="13443"/>
    <lineage>
        <taxon>Eukaryota</taxon>
        <taxon>Viridiplantae</taxon>
        <taxon>Streptophyta</taxon>
        <taxon>Embryophyta</taxon>
        <taxon>Tracheophyta</taxon>
        <taxon>Spermatophyta</taxon>
        <taxon>Magnoliopsida</taxon>
        <taxon>eudicotyledons</taxon>
        <taxon>Gunneridae</taxon>
        <taxon>Pentapetalae</taxon>
        <taxon>asterids</taxon>
        <taxon>lamiids</taxon>
        <taxon>Gentianales</taxon>
        <taxon>Rubiaceae</taxon>
        <taxon>Ixoroideae</taxon>
        <taxon>Gardenieae complex</taxon>
        <taxon>Bertiereae - Coffeeae clade</taxon>
        <taxon>Coffeeae</taxon>
        <taxon>Coffea</taxon>
    </lineage>
</organism>
<evidence type="ECO:0000313" key="2">
    <source>
        <dbReference type="Proteomes" id="UP001652660"/>
    </source>
</evidence>
<dbReference type="RefSeq" id="XP_071921243.1">
    <property type="nucleotide sequence ID" value="XM_072065142.1"/>
</dbReference>
<proteinExistence type="predicted"/>
<name>A0ABM4VNZ4_COFAR</name>
<reference evidence="3 4" key="1">
    <citation type="submission" date="2025-05" db="UniProtKB">
        <authorList>
            <consortium name="RefSeq"/>
        </authorList>
    </citation>
    <scope>IDENTIFICATION</scope>
    <source>
        <tissue evidence="3 4">Leaves</tissue>
    </source>
</reference>
<evidence type="ECO:0000313" key="3">
    <source>
        <dbReference type="RefSeq" id="XP_071921242.1"/>
    </source>
</evidence>